<evidence type="ECO:0000256" key="4">
    <source>
        <dbReference type="PROSITE-ProRule" id="PRU00317"/>
    </source>
</evidence>
<keyword evidence="2" id="KW-0810">Translation regulation</keyword>
<dbReference type="InterPro" id="IPR011989">
    <property type="entry name" value="ARM-like"/>
</dbReference>
<evidence type="ECO:0000256" key="1">
    <source>
        <dbReference type="ARBA" id="ARBA00022737"/>
    </source>
</evidence>
<accession>A0AAV0FE48</accession>
<name>A0AAV0FE48_9ASTE</name>
<dbReference type="InterPro" id="IPR033133">
    <property type="entry name" value="PUM-HD"/>
</dbReference>
<dbReference type="EMBL" id="CAMAPF010000978">
    <property type="protein sequence ID" value="CAH9133804.1"/>
    <property type="molecule type" value="Genomic_DNA"/>
</dbReference>
<organism evidence="6 7">
    <name type="scientific">Cuscuta epithymum</name>
    <dbReference type="NCBI Taxonomy" id="186058"/>
    <lineage>
        <taxon>Eukaryota</taxon>
        <taxon>Viridiplantae</taxon>
        <taxon>Streptophyta</taxon>
        <taxon>Embryophyta</taxon>
        <taxon>Tracheophyta</taxon>
        <taxon>Spermatophyta</taxon>
        <taxon>Magnoliopsida</taxon>
        <taxon>eudicotyledons</taxon>
        <taxon>Gunneridae</taxon>
        <taxon>Pentapetalae</taxon>
        <taxon>asterids</taxon>
        <taxon>lamiids</taxon>
        <taxon>Solanales</taxon>
        <taxon>Convolvulaceae</taxon>
        <taxon>Cuscuteae</taxon>
        <taxon>Cuscuta</taxon>
        <taxon>Cuscuta subgen. Cuscuta</taxon>
    </lineage>
</organism>
<evidence type="ECO:0000313" key="7">
    <source>
        <dbReference type="Proteomes" id="UP001152523"/>
    </source>
</evidence>
<dbReference type="Proteomes" id="UP001152523">
    <property type="component" value="Unassembled WGS sequence"/>
</dbReference>
<dbReference type="InterPro" id="IPR016024">
    <property type="entry name" value="ARM-type_fold"/>
</dbReference>
<dbReference type="GO" id="GO:0006417">
    <property type="term" value="P:regulation of translation"/>
    <property type="evidence" value="ECO:0007669"/>
    <property type="project" value="UniProtKB-KW"/>
</dbReference>
<dbReference type="PROSITE" id="PS50302">
    <property type="entry name" value="PUM"/>
    <property type="match status" value="1"/>
</dbReference>
<dbReference type="PANTHER" id="PTHR12537:SF137">
    <property type="entry name" value="PUMILIO HOMOLOG 16-RELATED"/>
    <property type="match status" value="1"/>
</dbReference>
<dbReference type="SUPFAM" id="SSF48371">
    <property type="entry name" value="ARM repeat"/>
    <property type="match status" value="1"/>
</dbReference>
<protein>
    <recommendedName>
        <fullName evidence="5">PUM-HD domain-containing protein</fullName>
    </recommendedName>
</protein>
<comment type="caution">
    <text evidence="6">The sequence shown here is derived from an EMBL/GenBank/DDBJ whole genome shotgun (WGS) entry which is preliminary data.</text>
</comment>
<evidence type="ECO:0000259" key="5">
    <source>
        <dbReference type="PROSITE" id="PS50303"/>
    </source>
</evidence>
<dbReference type="InterPro" id="IPR001313">
    <property type="entry name" value="Pumilio_RNA-bd_rpt"/>
</dbReference>
<dbReference type="SMART" id="SM00025">
    <property type="entry name" value="Pumilio"/>
    <property type="match status" value="4"/>
</dbReference>
<evidence type="ECO:0000256" key="3">
    <source>
        <dbReference type="ARBA" id="ARBA00022884"/>
    </source>
</evidence>
<keyword evidence="7" id="KW-1185">Reference proteome</keyword>
<dbReference type="Pfam" id="PF00806">
    <property type="entry name" value="PUF"/>
    <property type="match status" value="5"/>
</dbReference>
<feature type="repeat" description="Pumilio" evidence="4">
    <location>
        <begin position="172"/>
        <end position="213"/>
    </location>
</feature>
<feature type="domain" description="PUM-HD" evidence="5">
    <location>
        <begin position="1"/>
        <end position="239"/>
    </location>
</feature>
<sequence>MCVFDSSTAVQALIKRLKRSGFGHIITNILSMRFFELMTSAQGQYVVEQCFKSFKPNENQVLYDALLNDVIELATSQYGCISLNTCLNCVGGINRSILLHRIAEHSDILSHDPWGHYVIQHVLTLHDDNISRAICIRLERHYLHLAETMGGSHVVENCLKSSEFGMRSVVETLLERESKLVYLASHQFGNYVVQTALKVTKKHNNTLYKSLVMVLKNRSSALSHDIIERHVFNLIYQLEASNLGSLSPD</sequence>
<proteinExistence type="predicted"/>
<keyword evidence="1" id="KW-0677">Repeat</keyword>
<evidence type="ECO:0000256" key="2">
    <source>
        <dbReference type="ARBA" id="ARBA00022845"/>
    </source>
</evidence>
<dbReference type="PROSITE" id="PS50303">
    <property type="entry name" value="PUM_HD"/>
    <property type="match status" value="1"/>
</dbReference>
<reference evidence="6" key="1">
    <citation type="submission" date="2022-07" db="EMBL/GenBank/DDBJ databases">
        <authorList>
            <person name="Macas J."/>
            <person name="Novak P."/>
            <person name="Neumann P."/>
        </authorList>
    </citation>
    <scope>NUCLEOTIDE SEQUENCE</scope>
</reference>
<evidence type="ECO:0000313" key="6">
    <source>
        <dbReference type="EMBL" id="CAH9133804.1"/>
    </source>
</evidence>
<dbReference type="PANTHER" id="PTHR12537">
    <property type="entry name" value="RNA BINDING PROTEIN PUMILIO-RELATED"/>
    <property type="match status" value="1"/>
</dbReference>
<gene>
    <name evidence="6" type="ORF">CEPIT_LOCUS33227</name>
</gene>
<dbReference type="GO" id="GO:0003729">
    <property type="term" value="F:mRNA binding"/>
    <property type="evidence" value="ECO:0007669"/>
    <property type="project" value="TreeGrafter"/>
</dbReference>
<dbReference type="AlphaFoldDB" id="A0AAV0FE48"/>
<keyword evidence="3" id="KW-0694">RNA-binding</keyword>
<dbReference type="Gene3D" id="1.25.10.10">
    <property type="entry name" value="Leucine-rich Repeat Variant"/>
    <property type="match status" value="1"/>
</dbReference>
<dbReference type="GO" id="GO:0005737">
    <property type="term" value="C:cytoplasm"/>
    <property type="evidence" value="ECO:0007669"/>
    <property type="project" value="TreeGrafter"/>
</dbReference>